<name>A0A494ZWK3_9BACI</name>
<dbReference type="RefSeq" id="WP_121205946.1">
    <property type="nucleotide sequence ID" value="NZ_RBZP01000025.1"/>
</dbReference>
<dbReference type="Gene3D" id="2.170.130.30">
    <property type="match status" value="1"/>
</dbReference>
<comment type="caution">
    <text evidence="4">The sequence shown here is derived from an EMBL/GenBank/DDBJ whole genome shotgun (WGS) entry which is preliminary data.</text>
</comment>
<feature type="signal peptide" evidence="2">
    <location>
        <begin position="1"/>
        <end position="24"/>
    </location>
</feature>
<feature type="compositionally biased region" description="Acidic residues" evidence="1">
    <location>
        <begin position="26"/>
        <end position="43"/>
    </location>
</feature>
<dbReference type="InterPro" id="IPR027954">
    <property type="entry name" value="Transcobalamin-like_C"/>
</dbReference>
<feature type="chain" id="PRO_5039363648" evidence="2">
    <location>
        <begin position="25"/>
        <end position="146"/>
    </location>
</feature>
<feature type="domain" description="Transcobalamin-like C-terminal" evidence="3">
    <location>
        <begin position="78"/>
        <end position="143"/>
    </location>
</feature>
<dbReference type="PROSITE" id="PS51257">
    <property type="entry name" value="PROKAR_LIPOPROTEIN"/>
    <property type="match status" value="1"/>
</dbReference>
<evidence type="ECO:0000256" key="2">
    <source>
        <dbReference type="SAM" id="SignalP"/>
    </source>
</evidence>
<proteinExistence type="predicted"/>
<dbReference type="EMBL" id="RBZP01000025">
    <property type="protein sequence ID" value="RKQ29244.1"/>
    <property type="molecule type" value="Genomic_DNA"/>
</dbReference>
<gene>
    <name evidence="4" type="ORF">D8M06_17850</name>
</gene>
<dbReference type="Pfam" id="PF14478">
    <property type="entry name" value="DUF4430"/>
    <property type="match status" value="1"/>
</dbReference>
<reference evidence="4 5" key="1">
    <citation type="journal article" date="2016" name="Int. J. Syst. Evol. Microbiol.">
        <title>Oceanobacillus halophilus sp. nov., a novel moderately halophilic bacterium from a hypersaline lake.</title>
        <authorList>
            <person name="Amoozegar M.A."/>
            <person name="Bagheri M."/>
            <person name="Makhdoumi A."/>
            <person name="Nikou M.M."/>
            <person name="Fazeli S.A.S."/>
            <person name="Schumann P."/>
            <person name="Sproer C."/>
            <person name="Sanchez-Porro C."/>
            <person name="Ventosa A."/>
        </authorList>
    </citation>
    <scope>NUCLEOTIDE SEQUENCE [LARGE SCALE GENOMIC DNA]</scope>
    <source>
        <strain evidence="4 5">DSM 23996</strain>
    </source>
</reference>
<dbReference type="Proteomes" id="UP000269301">
    <property type="component" value="Unassembled WGS sequence"/>
</dbReference>
<accession>A0A494ZWK3</accession>
<sequence length="146" mass="16023">MNKWMMRIAVILGLALFLVGCGSGENTEDAEETDTAADTEQAESAESSDAVEETVTITISENEGETTITEKEVPVEEGAVLLDVMKENFEIEEQETFITSIDGKAPAEGEEKSWMFFINDEMPTVGAGDYELNPGDEVVFDLQAWK</sequence>
<evidence type="ECO:0000256" key="1">
    <source>
        <dbReference type="SAM" id="MobiDB-lite"/>
    </source>
</evidence>
<keyword evidence="2" id="KW-0732">Signal</keyword>
<keyword evidence="5" id="KW-1185">Reference proteome</keyword>
<dbReference type="AlphaFoldDB" id="A0A494ZWK3"/>
<evidence type="ECO:0000313" key="5">
    <source>
        <dbReference type="Proteomes" id="UP000269301"/>
    </source>
</evidence>
<dbReference type="OrthoDB" id="2870483at2"/>
<organism evidence="4 5">
    <name type="scientific">Oceanobacillus halophilus</name>
    <dbReference type="NCBI Taxonomy" id="930130"/>
    <lineage>
        <taxon>Bacteria</taxon>
        <taxon>Bacillati</taxon>
        <taxon>Bacillota</taxon>
        <taxon>Bacilli</taxon>
        <taxon>Bacillales</taxon>
        <taxon>Bacillaceae</taxon>
        <taxon>Oceanobacillus</taxon>
    </lineage>
</organism>
<protein>
    <submittedName>
        <fullName evidence="4">DUF4430 domain-containing protein</fullName>
    </submittedName>
</protein>
<evidence type="ECO:0000259" key="3">
    <source>
        <dbReference type="Pfam" id="PF14478"/>
    </source>
</evidence>
<feature type="region of interest" description="Disordered" evidence="1">
    <location>
        <begin position="25"/>
        <end position="53"/>
    </location>
</feature>
<evidence type="ECO:0000313" key="4">
    <source>
        <dbReference type="EMBL" id="RKQ29244.1"/>
    </source>
</evidence>